<dbReference type="SUPFAM" id="SSF51735">
    <property type="entry name" value="NAD(P)-binding Rossmann-fold domains"/>
    <property type="match status" value="1"/>
</dbReference>
<dbReference type="AlphaFoldDB" id="K2IQ90"/>
<dbReference type="EMBL" id="AMRI01000014">
    <property type="protein sequence ID" value="EKE72331.1"/>
    <property type="molecule type" value="Genomic_DNA"/>
</dbReference>
<dbReference type="Gene3D" id="3.40.50.720">
    <property type="entry name" value="NAD(P)-binding Rossmann-like Domain"/>
    <property type="match status" value="1"/>
</dbReference>
<evidence type="ECO:0000256" key="1">
    <source>
        <dbReference type="ARBA" id="ARBA00006484"/>
    </source>
</evidence>
<protein>
    <submittedName>
        <fullName evidence="3">GntR family transcriptional regulator</fullName>
    </submittedName>
</protein>
<dbReference type="STRING" id="745411.B3C1_10882"/>
<dbReference type="OrthoDB" id="9789398at2"/>
<name>K2IQ90_9GAMM</name>
<dbReference type="CDD" id="cd05233">
    <property type="entry name" value="SDR_c"/>
    <property type="match status" value="1"/>
</dbReference>
<evidence type="ECO:0000313" key="4">
    <source>
        <dbReference type="Proteomes" id="UP000006755"/>
    </source>
</evidence>
<evidence type="ECO:0000313" key="3">
    <source>
        <dbReference type="EMBL" id="EKE72331.1"/>
    </source>
</evidence>
<dbReference type="eggNOG" id="COG1028">
    <property type="taxonomic scope" value="Bacteria"/>
</dbReference>
<dbReference type="PANTHER" id="PTHR24321:SF8">
    <property type="entry name" value="ESTRADIOL 17-BETA-DEHYDROGENASE 8-RELATED"/>
    <property type="match status" value="1"/>
</dbReference>
<keyword evidence="4" id="KW-1185">Reference proteome</keyword>
<dbReference type="InterPro" id="IPR036291">
    <property type="entry name" value="NAD(P)-bd_dom_sf"/>
</dbReference>
<organism evidence="3 4">
    <name type="scientific">Gallaecimonas xiamenensis 3-C-1</name>
    <dbReference type="NCBI Taxonomy" id="745411"/>
    <lineage>
        <taxon>Bacteria</taxon>
        <taxon>Pseudomonadati</taxon>
        <taxon>Pseudomonadota</taxon>
        <taxon>Gammaproteobacteria</taxon>
        <taxon>Enterobacterales</taxon>
        <taxon>Gallaecimonadaceae</taxon>
        <taxon>Gallaecimonas</taxon>
    </lineage>
</organism>
<dbReference type="PRINTS" id="PR00081">
    <property type="entry name" value="GDHRDH"/>
</dbReference>
<comment type="caution">
    <text evidence="3">The sequence shown here is derived from an EMBL/GenBank/DDBJ whole genome shotgun (WGS) entry which is preliminary data.</text>
</comment>
<evidence type="ECO:0000256" key="2">
    <source>
        <dbReference type="ARBA" id="ARBA00023002"/>
    </source>
</evidence>
<dbReference type="GO" id="GO:0016491">
    <property type="term" value="F:oxidoreductase activity"/>
    <property type="evidence" value="ECO:0007669"/>
    <property type="project" value="UniProtKB-KW"/>
</dbReference>
<dbReference type="PROSITE" id="PS00061">
    <property type="entry name" value="ADH_SHORT"/>
    <property type="match status" value="1"/>
</dbReference>
<dbReference type="PANTHER" id="PTHR24321">
    <property type="entry name" value="DEHYDROGENASES, SHORT CHAIN"/>
    <property type="match status" value="1"/>
</dbReference>
<gene>
    <name evidence="3" type="ORF">B3C1_10882</name>
</gene>
<dbReference type="Proteomes" id="UP000006755">
    <property type="component" value="Unassembled WGS sequence"/>
</dbReference>
<accession>K2IQ90</accession>
<proteinExistence type="inferred from homology"/>
<comment type="similarity">
    <text evidence="1">Belongs to the short-chain dehydrogenases/reductases (SDR) family.</text>
</comment>
<dbReference type="RefSeq" id="WP_008484825.1">
    <property type="nucleotide sequence ID" value="NZ_AMRI01000014.1"/>
</dbReference>
<dbReference type="InterPro" id="IPR002347">
    <property type="entry name" value="SDR_fam"/>
</dbReference>
<dbReference type="PRINTS" id="PR00080">
    <property type="entry name" value="SDRFAMILY"/>
</dbReference>
<reference evidence="3 4" key="1">
    <citation type="journal article" date="2012" name="J. Bacteriol.">
        <title>Genome Sequence of Gallaecimonas xiamenensis Type Strain 3-C-1.</title>
        <authorList>
            <person name="Lai Q."/>
            <person name="Wang L."/>
            <person name="Wang W."/>
            <person name="Shao Z."/>
        </authorList>
    </citation>
    <scope>NUCLEOTIDE SEQUENCE [LARGE SCALE GENOMIC DNA]</scope>
    <source>
        <strain evidence="3 4">3-C-1</strain>
    </source>
</reference>
<dbReference type="Pfam" id="PF13561">
    <property type="entry name" value="adh_short_C2"/>
    <property type="match status" value="1"/>
</dbReference>
<dbReference type="InterPro" id="IPR020904">
    <property type="entry name" value="Sc_DH/Rdtase_CS"/>
</dbReference>
<keyword evidence="2" id="KW-0560">Oxidoreductase</keyword>
<sequence length="256" mass="27605">MQLSNQYPSLNGKVVFITGGGSGIGASLVEAFCRQGAIVAFVDILEAESRALVDRLNGELGRPLAHFYPCNIIDVAALKGVIAAVGQTLGNIGVLVNNAASDSRHDFREVTPEYWDERLNINLRPQFFAAQAVYPQMQALGGGAIINFGSMSWHEGQGGMPGYTSAKSAVLGLSRGLARDMGADNIRVNTLTPGWVMTERQLKLWVTEETKQDIEKNQCIKTPLMPHNIAAMALFLASDDSSMCTAQDFVVDGGWI</sequence>
<dbReference type="FunFam" id="3.40.50.720:FF:000084">
    <property type="entry name" value="Short-chain dehydrogenase reductase"/>
    <property type="match status" value="1"/>
</dbReference>